<reference evidence="3 4" key="1">
    <citation type="submission" date="2019-01" db="EMBL/GenBank/DDBJ databases">
        <title>Ktedonosporobacter rubrisoli SCAWS-G2.</title>
        <authorList>
            <person name="Huang Y."/>
            <person name="Yan B."/>
        </authorList>
    </citation>
    <scope>NUCLEOTIDE SEQUENCE [LARGE SCALE GENOMIC DNA]</scope>
    <source>
        <strain evidence="3 4">SCAWS-G2</strain>
    </source>
</reference>
<dbReference type="GO" id="GO:0004622">
    <property type="term" value="F:phosphatidylcholine lysophospholipase activity"/>
    <property type="evidence" value="ECO:0007669"/>
    <property type="project" value="TreeGrafter"/>
</dbReference>
<dbReference type="Gene3D" id="3.40.50.1110">
    <property type="entry name" value="SGNH hydrolase"/>
    <property type="match status" value="1"/>
</dbReference>
<dbReference type="PANTHER" id="PTHR30383:SF5">
    <property type="entry name" value="SGNH HYDROLASE-TYPE ESTERASE DOMAIN-CONTAINING PROTEIN"/>
    <property type="match status" value="1"/>
</dbReference>
<dbReference type="EMBL" id="CP035758">
    <property type="protein sequence ID" value="QBD77431.1"/>
    <property type="molecule type" value="Genomic_DNA"/>
</dbReference>
<dbReference type="Proteomes" id="UP000290365">
    <property type="component" value="Chromosome"/>
</dbReference>
<feature type="chain" id="PRO_5020681418" evidence="1">
    <location>
        <begin position="19"/>
        <end position="201"/>
    </location>
</feature>
<dbReference type="InterPro" id="IPR013830">
    <property type="entry name" value="SGNH_hydro"/>
</dbReference>
<evidence type="ECO:0000313" key="3">
    <source>
        <dbReference type="EMBL" id="QBD77431.1"/>
    </source>
</evidence>
<dbReference type="AlphaFoldDB" id="A0A4V0YYU4"/>
<dbReference type="OrthoDB" id="9805821at2"/>
<evidence type="ECO:0000256" key="1">
    <source>
        <dbReference type="SAM" id="SignalP"/>
    </source>
</evidence>
<name>A0A4V0YYU4_KTERU</name>
<keyword evidence="4" id="KW-1185">Reference proteome</keyword>
<feature type="signal peptide" evidence="1">
    <location>
        <begin position="1"/>
        <end position="18"/>
    </location>
</feature>
<gene>
    <name evidence="3" type="ORF">EPA93_16100</name>
</gene>
<dbReference type="Pfam" id="PF13472">
    <property type="entry name" value="Lipase_GDSL_2"/>
    <property type="match status" value="1"/>
</dbReference>
<feature type="domain" description="SGNH hydrolase-type esterase" evidence="2">
    <location>
        <begin position="38"/>
        <end position="189"/>
    </location>
</feature>
<dbReference type="InterPro" id="IPR051532">
    <property type="entry name" value="Ester_Hydrolysis_Enzymes"/>
</dbReference>
<proteinExistence type="predicted"/>
<evidence type="ECO:0000313" key="4">
    <source>
        <dbReference type="Proteomes" id="UP000290365"/>
    </source>
</evidence>
<accession>A0A4V0YYU4</accession>
<dbReference type="InterPro" id="IPR036514">
    <property type="entry name" value="SGNH_hydro_sf"/>
</dbReference>
<evidence type="ECO:0000259" key="2">
    <source>
        <dbReference type="Pfam" id="PF13472"/>
    </source>
</evidence>
<organism evidence="3 4">
    <name type="scientific">Ktedonosporobacter rubrisoli</name>
    <dbReference type="NCBI Taxonomy" id="2509675"/>
    <lineage>
        <taxon>Bacteria</taxon>
        <taxon>Bacillati</taxon>
        <taxon>Chloroflexota</taxon>
        <taxon>Ktedonobacteria</taxon>
        <taxon>Ktedonobacterales</taxon>
        <taxon>Ktedonosporobacteraceae</taxon>
        <taxon>Ktedonosporobacter</taxon>
    </lineage>
</organism>
<keyword evidence="1" id="KW-0732">Signal</keyword>
<dbReference type="PROSITE" id="PS51257">
    <property type="entry name" value="PROKAR_LIPOPROTEIN"/>
    <property type="match status" value="1"/>
</dbReference>
<dbReference type="SUPFAM" id="SSF52266">
    <property type="entry name" value="SGNH hydrolase"/>
    <property type="match status" value="1"/>
</dbReference>
<protein>
    <submittedName>
        <fullName evidence="3">Lipase</fullName>
    </submittedName>
</protein>
<dbReference type="RefSeq" id="WP_129888488.1">
    <property type="nucleotide sequence ID" value="NZ_CP035758.1"/>
</dbReference>
<sequence length="201" mass="22482">MKKLVMCFLVSMCILGIAACGNETSEKDVTAQFKNSVFLGDSITEGFTKNEILPKECVIAGAGATAGFTYDEIGGLAAKKPDHVFIMLGSDDMLWPKGDPKVLFEHDMTKLINKIKEEVPNTKIYLESITPVTQEALKEEPRYKNIDDYNKLLQELADKLSVNYVDIGAVAKKHPDLFAEDGIHFKKEFYPLWLEELSKSL</sequence>
<dbReference type="PANTHER" id="PTHR30383">
    <property type="entry name" value="THIOESTERASE 1/PROTEASE 1/LYSOPHOSPHOLIPASE L1"/>
    <property type="match status" value="1"/>
</dbReference>
<dbReference type="KEGG" id="kbs:EPA93_16100"/>